<dbReference type="PRINTS" id="PR00811">
    <property type="entry name" value="BCTERIALGSPD"/>
</dbReference>
<accession>A0A963YS43</accession>
<dbReference type="EMBL" id="JAESVB010000004">
    <property type="protein sequence ID" value="MCB8875901.1"/>
    <property type="molecule type" value="Genomic_DNA"/>
</dbReference>
<evidence type="ECO:0000256" key="1">
    <source>
        <dbReference type="RuleBase" id="RU004003"/>
    </source>
</evidence>
<name>A0A963YS43_9PROT</name>
<keyword evidence="2" id="KW-0732">Signal</keyword>
<sequence length="444" mass="45843">MLRNACLAIIIAAALFASHAAVAAAPPGIALTIGTGKIITLRGNAANIFVANPKVAEVKPASANSLFVFGIAPGETTIAATGADGRSLGSYNVTVQPSSFSADEAEAAINAVLPGLDLKVHAEPNGLSLTGQVQTPEQHATAVRLANGFLDSKQSLLDEVTVAMSTQVTLQVRIAEIDRSVTRELGANWAAVASIGSSALTFAVSNPITDTAAGAASLAAPSVSAVIEALAEDNLAKILAEPTLTVMSGQAASFEVGGQYPIPVAEQNGTVTIDFKSYGVSLKFLPTVLSSGRINLHVQPEVSELTTQGAITLTVDNSAIQIPALLVRQAETTVELGSGQSFAIAGLLETNETHDTTGVPILGDIPYVGALFRSNNLVREEKELVILITPYIVRPVDNPAALNSLDADSPPPSDLERLLQLRQVADGQPKVPMQIPGSAGFIVQ</sequence>
<dbReference type="InterPro" id="IPR001775">
    <property type="entry name" value="GspD/PilQ"/>
</dbReference>
<feature type="chain" id="PRO_5037215402" evidence="2">
    <location>
        <begin position="24"/>
        <end position="444"/>
    </location>
</feature>
<feature type="domain" description="Pilus formation protein N-terminal" evidence="4">
    <location>
        <begin position="28"/>
        <end position="95"/>
    </location>
</feature>
<dbReference type="PANTHER" id="PTHR30332">
    <property type="entry name" value="PROBABLE GENERAL SECRETION PATHWAY PROTEIN D"/>
    <property type="match status" value="1"/>
</dbReference>
<organism evidence="5 6">
    <name type="scientific">Acidisoma silvae</name>
    <dbReference type="NCBI Taxonomy" id="2802396"/>
    <lineage>
        <taxon>Bacteria</taxon>
        <taxon>Pseudomonadati</taxon>
        <taxon>Pseudomonadota</taxon>
        <taxon>Alphaproteobacteria</taxon>
        <taxon>Acetobacterales</taxon>
        <taxon>Acidocellaceae</taxon>
        <taxon>Acidisoma</taxon>
    </lineage>
</organism>
<feature type="domain" description="Type II/III secretion system secretin-like" evidence="3">
    <location>
        <begin position="229"/>
        <end position="394"/>
    </location>
</feature>
<dbReference type="InterPro" id="IPR004846">
    <property type="entry name" value="T2SS/T3SS_dom"/>
</dbReference>
<dbReference type="Pfam" id="PF13629">
    <property type="entry name" value="T2SS-T3SS_pil_N"/>
    <property type="match status" value="1"/>
</dbReference>
<dbReference type="GO" id="GO:0009306">
    <property type="term" value="P:protein secretion"/>
    <property type="evidence" value="ECO:0007669"/>
    <property type="project" value="InterPro"/>
</dbReference>
<evidence type="ECO:0000313" key="5">
    <source>
        <dbReference type="EMBL" id="MCB8875901.1"/>
    </source>
</evidence>
<reference evidence="5" key="2">
    <citation type="submission" date="2021-01" db="EMBL/GenBank/DDBJ databases">
        <authorList>
            <person name="Mieszkin S."/>
            <person name="Pouder E."/>
            <person name="Alain K."/>
        </authorList>
    </citation>
    <scope>NUCLEOTIDE SEQUENCE</scope>
    <source>
        <strain evidence="5">HW T2.11</strain>
    </source>
</reference>
<dbReference type="AlphaFoldDB" id="A0A963YS43"/>
<proteinExistence type="inferred from homology"/>
<evidence type="ECO:0000256" key="2">
    <source>
        <dbReference type="SAM" id="SignalP"/>
    </source>
</evidence>
<reference evidence="5" key="1">
    <citation type="journal article" date="2021" name="Microorganisms">
        <title>Acidisoma silvae sp. nov. and Acidisomacellulosilytica sp. nov., Two Acidophilic Bacteria Isolated from Decaying Wood, Hydrolyzing Cellulose and Producing Poly-3-hydroxybutyrate.</title>
        <authorList>
            <person name="Mieszkin S."/>
            <person name="Pouder E."/>
            <person name="Uroz S."/>
            <person name="Simon-Colin C."/>
            <person name="Alain K."/>
        </authorList>
    </citation>
    <scope>NUCLEOTIDE SEQUENCE</scope>
    <source>
        <strain evidence="5">HW T2.11</strain>
    </source>
</reference>
<keyword evidence="6" id="KW-1185">Reference proteome</keyword>
<feature type="signal peptide" evidence="2">
    <location>
        <begin position="1"/>
        <end position="23"/>
    </location>
</feature>
<dbReference type="PANTHER" id="PTHR30332:SF17">
    <property type="entry name" value="TYPE IV PILIATION SYSTEM PROTEIN DR_0774-RELATED"/>
    <property type="match status" value="1"/>
</dbReference>
<dbReference type="InterPro" id="IPR050810">
    <property type="entry name" value="Bact_Secretion_Sys_Channel"/>
</dbReference>
<evidence type="ECO:0000259" key="4">
    <source>
        <dbReference type="Pfam" id="PF13629"/>
    </source>
</evidence>
<protein>
    <submittedName>
        <fullName evidence="5">Type II and III secretion system protein family protein</fullName>
    </submittedName>
</protein>
<dbReference type="RefSeq" id="WP_227321544.1">
    <property type="nucleotide sequence ID" value="NZ_JAESVB010000004.1"/>
</dbReference>
<comment type="caution">
    <text evidence="5">The sequence shown here is derived from an EMBL/GenBank/DDBJ whole genome shotgun (WGS) entry which is preliminary data.</text>
</comment>
<evidence type="ECO:0000259" key="3">
    <source>
        <dbReference type="Pfam" id="PF00263"/>
    </source>
</evidence>
<evidence type="ECO:0000313" key="6">
    <source>
        <dbReference type="Proteomes" id="UP000708298"/>
    </source>
</evidence>
<dbReference type="GO" id="GO:0015627">
    <property type="term" value="C:type II protein secretion system complex"/>
    <property type="evidence" value="ECO:0007669"/>
    <property type="project" value="TreeGrafter"/>
</dbReference>
<dbReference type="Proteomes" id="UP000708298">
    <property type="component" value="Unassembled WGS sequence"/>
</dbReference>
<dbReference type="Pfam" id="PF00263">
    <property type="entry name" value="Secretin"/>
    <property type="match status" value="1"/>
</dbReference>
<comment type="similarity">
    <text evidence="1">Belongs to the bacterial secretin family.</text>
</comment>
<gene>
    <name evidence="5" type="ORF">ASILVAE211_11975</name>
</gene>
<dbReference type="InterPro" id="IPR032789">
    <property type="entry name" value="T2SS-T3SS_pil_N"/>
</dbReference>